<dbReference type="PROSITE" id="PS00671">
    <property type="entry name" value="D_2_HYDROXYACID_DH_3"/>
    <property type="match status" value="1"/>
</dbReference>
<dbReference type="InterPro" id="IPR006139">
    <property type="entry name" value="D-isomer_2_OHA_DH_cat_dom"/>
</dbReference>
<dbReference type="PANTHER" id="PTHR43761">
    <property type="entry name" value="D-ISOMER SPECIFIC 2-HYDROXYACID DEHYDROGENASE FAMILY PROTEIN (AFU_ORTHOLOGUE AFUA_1G13630)"/>
    <property type="match status" value="1"/>
</dbReference>
<dbReference type="InterPro" id="IPR023214">
    <property type="entry name" value="HAD_sf"/>
</dbReference>
<accession>A0A1S1YYD5</accession>
<dbReference type="SUPFAM" id="SSF55021">
    <property type="entry name" value="ACT-like"/>
    <property type="match status" value="1"/>
</dbReference>
<dbReference type="InterPro" id="IPR036412">
    <property type="entry name" value="HAD-like_sf"/>
</dbReference>
<organism evidence="14 15">
    <name type="scientific">Flammeovirga pacifica</name>
    <dbReference type="NCBI Taxonomy" id="915059"/>
    <lineage>
        <taxon>Bacteria</taxon>
        <taxon>Pseudomonadati</taxon>
        <taxon>Bacteroidota</taxon>
        <taxon>Cytophagia</taxon>
        <taxon>Cytophagales</taxon>
        <taxon>Flammeovirgaceae</taxon>
        <taxon>Flammeovirga</taxon>
    </lineage>
</organism>
<dbReference type="InterPro" id="IPR006140">
    <property type="entry name" value="D-isomer_DH_NAD-bd"/>
</dbReference>
<dbReference type="SUPFAM" id="SSF52283">
    <property type="entry name" value="Formate/glycerate dehydrogenase catalytic domain-like"/>
    <property type="match status" value="1"/>
</dbReference>
<dbReference type="FunFam" id="3.40.50.720:FF:000041">
    <property type="entry name" value="D-3-phosphoglycerate dehydrogenase"/>
    <property type="match status" value="1"/>
</dbReference>
<name>A0A1S1YYD5_FLAPC</name>
<dbReference type="RefSeq" id="WP_044218850.1">
    <property type="nucleotide sequence ID" value="NZ_JRYR02000001.1"/>
</dbReference>
<dbReference type="InterPro" id="IPR002912">
    <property type="entry name" value="ACT_dom"/>
</dbReference>
<protein>
    <recommendedName>
        <fullName evidence="6">D-3-phosphoglycerate dehydrogenase</fullName>
        <ecNumber evidence="4">1.1.1.399</ecNumber>
        <ecNumber evidence="5">1.1.1.95</ecNumber>
    </recommendedName>
    <alternativeName>
        <fullName evidence="9">2-oxoglutarate reductase</fullName>
    </alternativeName>
</protein>
<reference evidence="14 15" key="1">
    <citation type="journal article" date="2012" name="Int. J. Syst. Evol. Microbiol.">
        <title>Flammeovirga pacifica sp. nov., isolated from deep-sea sediment.</title>
        <authorList>
            <person name="Xu H."/>
            <person name="Fu Y."/>
            <person name="Yang N."/>
            <person name="Ding Z."/>
            <person name="Lai Q."/>
            <person name="Zeng R."/>
        </authorList>
    </citation>
    <scope>NUCLEOTIDE SEQUENCE [LARGE SCALE GENOMIC DNA]</scope>
    <source>
        <strain evidence="15">DSM 24597 / LMG 26175 / WPAGA1</strain>
    </source>
</reference>
<dbReference type="CDD" id="cd12176">
    <property type="entry name" value="PGDH_3"/>
    <property type="match status" value="1"/>
</dbReference>
<dbReference type="InterPro" id="IPR036291">
    <property type="entry name" value="NAD(P)-bd_dom_sf"/>
</dbReference>
<dbReference type="Pfam" id="PF02826">
    <property type="entry name" value="2-Hacid_dh_C"/>
    <property type="match status" value="1"/>
</dbReference>
<comment type="caution">
    <text evidence="14">The sequence shown here is derived from an EMBL/GenBank/DDBJ whole genome shotgun (WGS) entry which is preliminary data.</text>
</comment>
<dbReference type="SUPFAM" id="SSF51735">
    <property type="entry name" value="NAD(P)-binding Rossmann-fold domains"/>
    <property type="match status" value="1"/>
</dbReference>
<dbReference type="CDD" id="cd04901">
    <property type="entry name" value="ACT_3PGDH"/>
    <property type="match status" value="1"/>
</dbReference>
<evidence type="ECO:0000256" key="6">
    <source>
        <dbReference type="ARBA" id="ARBA00021582"/>
    </source>
</evidence>
<gene>
    <name evidence="14" type="ORF">NH26_06355</name>
</gene>
<dbReference type="Gene3D" id="3.30.70.260">
    <property type="match status" value="1"/>
</dbReference>
<comment type="similarity">
    <text evidence="3">Belongs to the D-isomer specific 2-hydroxyacid dehydrogenase family.</text>
</comment>
<comment type="pathway">
    <text evidence="2">Amino-acid biosynthesis; L-serine biosynthesis; L-serine from 3-phospho-D-glycerate: step 1/3.</text>
</comment>
<evidence type="ECO:0000256" key="3">
    <source>
        <dbReference type="ARBA" id="ARBA00005854"/>
    </source>
</evidence>
<dbReference type="EC" id="1.1.1.95" evidence="5"/>
<dbReference type="NCBIfam" id="TIGR01488">
    <property type="entry name" value="HAD-SF-IB"/>
    <property type="match status" value="1"/>
</dbReference>
<dbReference type="InterPro" id="IPR045865">
    <property type="entry name" value="ACT-like_dom_sf"/>
</dbReference>
<evidence type="ECO:0000256" key="9">
    <source>
        <dbReference type="ARBA" id="ARBA00030455"/>
    </source>
</evidence>
<dbReference type="InterPro" id="IPR029752">
    <property type="entry name" value="D-isomer_DH_CS1"/>
</dbReference>
<dbReference type="InterPro" id="IPR029753">
    <property type="entry name" value="D-isomer_DH_CS"/>
</dbReference>
<dbReference type="Pfam" id="PF12710">
    <property type="entry name" value="HAD"/>
    <property type="match status" value="1"/>
</dbReference>
<dbReference type="SUPFAM" id="SSF56784">
    <property type="entry name" value="HAD-like"/>
    <property type="match status" value="1"/>
</dbReference>
<evidence type="ECO:0000256" key="1">
    <source>
        <dbReference type="ARBA" id="ARBA00003800"/>
    </source>
</evidence>
<dbReference type="GO" id="GO:0051287">
    <property type="term" value="F:NAD binding"/>
    <property type="evidence" value="ECO:0007669"/>
    <property type="project" value="InterPro"/>
</dbReference>
<dbReference type="Gene3D" id="3.40.50.1000">
    <property type="entry name" value="HAD superfamily/HAD-like"/>
    <property type="match status" value="1"/>
</dbReference>
<dbReference type="NCBIfam" id="NF008759">
    <property type="entry name" value="PRK11790.1"/>
    <property type="match status" value="1"/>
</dbReference>
<keyword evidence="7" id="KW-0560">Oxidoreductase</keyword>
<dbReference type="InterPro" id="IPR050418">
    <property type="entry name" value="D-iso_2-hydroxyacid_DH_PdxB"/>
</dbReference>
<dbReference type="AlphaFoldDB" id="A0A1S1YYD5"/>
<feature type="coiled-coil region" evidence="12">
    <location>
        <begin position="57"/>
        <end position="87"/>
    </location>
</feature>
<dbReference type="GO" id="GO:0047545">
    <property type="term" value="F:(S)-2-hydroxyglutarate dehydrogenase activity"/>
    <property type="evidence" value="ECO:0007669"/>
    <property type="project" value="UniProtKB-ARBA"/>
</dbReference>
<evidence type="ECO:0000313" key="15">
    <source>
        <dbReference type="Proteomes" id="UP000179797"/>
    </source>
</evidence>
<dbReference type="GO" id="GO:0004617">
    <property type="term" value="F:phosphoglycerate dehydrogenase activity"/>
    <property type="evidence" value="ECO:0007669"/>
    <property type="project" value="UniProtKB-EC"/>
</dbReference>
<keyword evidence="8" id="KW-0520">NAD</keyword>
<evidence type="ECO:0000256" key="8">
    <source>
        <dbReference type="ARBA" id="ARBA00023027"/>
    </source>
</evidence>
<evidence type="ECO:0000256" key="7">
    <source>
        <dbReference type="ARBA" id="ARBA00023002"/>
    </source>
</evidence>
<proteinExistence type="inferred from homology"/>
<keyword evidence="15" id="KW-1185">Reference proteome</keyword>
<comment type="catalytic activity">
    <reaction evidence="10">
        <text>(R)-2-hydroxyglutarate + NAD(+) = 2-oxoglutarate + NADH + H(+)</text>
        <dbReference type="Rhea" id="RHEA:49612"/>
        <dbReference type="ChEBI" id="CHEBI:15378"/>
        <dbReference type="ChEBI" id="CHEBI:15801"/>
        <dbReference type="ChEBI" id="CHEBI:16810"/>
        <dbReference type="ChEBI" id="CHEBI:57540"/>
        <dbReference type="ChEBI" id="CHEBI:57945"/>
        <dbReference type="EC" id="1.1.1.399"/>
    </reaction>
</comment>
<comment type="catalytic activity">
    <reaction evidence="11">
        <text>(2R)-3-phosphoglycerate + NAD(+) = 3-phosphooxypyruvate + NADH + H(+)</text>
        <dbReference type="Rhea" id="RHEA:12641"/>
        <dbReference type="ChEBI" id="CHEBI:15378"/>
        <dbReference type="ChEBI" id="CHEBI:18110"/>
        <dbReference type="ChEBI" id="CHEBI:57540"/>
        <dbReference type="ChEBI" id="CHEBI:57945"/>
        <dbReference type="ChEBI" id="CHEBI:58272"/>
        <dbReference type="EC" id="1.1.1.95"/>
    </reaction>
</comment>
<dbReference type="Gene3D" id="1.10.150.210">
    <property type="entry name" value="Phosphoserine phosphatase, domain 2"/>
    <property type="match status" value="1"/>
</dbReference>
<evidence type="ECO:0000256" key="2">
    <source>
        <dbReference type="ARBA" id="ARBA00005216"/>
    </source>
</evidence>
<dbReference type="InterPro" id="IPR054480">
    <property type="entry name" value="AHAS_small-like_ACT"/>
</dbReference>
<dbReference type="Pfam" id="PF22629">
    <property type="entry name" value="ACT_AHAS_ss"/>
    <property type="match status" value="1"/>
</dbReference>
<evidence type="ECO:0000313" key="14">
    <source>
        <dbReference type="EMBL" id="OHX66000.1"/>
    </source>
</evidence>
<evidence type="ECO:0000256" key="10">
    <source>
        <dbReference type="ARBA" id="ARBA00048126"/>
    </source>
</evidence>
<dbReference type="EMBL" id="JRYR02000001">
    <property type="protein sequence ID" value="OHX66000.1"/>
    <property type="molecule type" value="Genomic_DNA"/>
</dbReference>
<sequence length="630" mass="70542">MADKTFFVIDFDSTFTKVEALDVLSDILYEGTDKKEIVGKKIKDLTDQAMAGELSFREALEQRLALLEATKKDVKQLSDELKHLVSESVKRNRAFFSQEKENVYIVSSGFKDFITPVVTEFGIKEENIYANTFTYNDKEEVTGFDASNPLSEHKGKVKLMKELSLDGEVVVIGDGYTDYEIREAGYAKTFFAFTENIKREKVLAKADVEANSFEEILFTIKHPMATSFPKSKIKVLLLENIHQDAREKLVQEGYQVELLGGALDEDELCEKIKGVHILGIRSKTMLTRKVVEAADRLMIVGAFCIGTNQIDLDACTENGVCVFNAPYSNTRSVVEMAIGEIIMLMRQIPLRMRQMDRGEWSKSAGGSFEVRGKKLGIIGYGNIGSQLSILAESMGMDVYYYDVVEKLALGNATKLSSLDELLAISDVVSLHVDGRPQNKKFFTKEYIQKMKKGAILVNLARGPVVELEALQEALESKHLSGAAIDVFPVEPKNNKDTFDAPVKNIDNLILTPHIGGSTLEAQENIADFVPGKMIEYVNTGSSFNSVNFPNVQLPRLENGHRLLHIHENKSGILAQMNNVFAKRGCNILGQYLKTNEDIGYVITDIDQSYQPELLEDMKAIDHTIKFRILY</sequence>
<evidence type="ECO:0000256" key="11">
    <source>
        <dbReference type="ARBA" id="ARBA00048731"/>
    </source>
</evidence>
<dbReference type="PROSITE" id="PS51671">
    <property type="entry name" value="ACT"/>
    <property type="match status" value="1"/>
</dbReference>
<dbReference type="GO" id="GO:0006564">
    <property type="term" value="P:L-serine biosynthetic process"/>
    <property type="evidence" value="ECO:0007669"/>
    <property type="project" value="UniProtKB-ARBA"/>
</dbReference>
<dbReference type="PROSITE" id="PS00065">
    <property type="entry name" value="D_2_HYDROXYACID_DH_1"/>
    <property type="match status" value="1"/>
</dbReference>
<evidence type="ECO:0000256" key="12">
    <source>
        <dbReference type="SAM" id="Coils"/>
    </source>
</evidence>
<evidence type="ECO:0000256" key="4">
    <source>
        <dbReference type="ARBA" id="ARBA00013001"/>
    </source>
</evidence>
<dbReference type="EC" id="1.1.1.399" evidence="4"/>
<evidence type="ECO:0000259" key="13">
    <source>
        <dbReference type="PROSITE" id="PS51671"/>
    </source>
</evidence>
<comment type="function">
    <text evidence="1">Catalyzes the reversible oxidation of 3-phospho-D-glycerate to 3-phosphonooxypyruvate, the first step of the phosphorylated L-serine biosynthesis pathway. Also catalyzes the reversible oxidation of 2-hydroxyglutarate to 2-oxoglutarate.</text>
</comment>
<keyword evidence="12" id="KW-0175">Coiled coil</keyword>
<evidence type="ECO:0000256" key="5">
    <source>
        <dbReference type="ARBA" id="ARBA00013143"/>
    </source>
</evidence>
<feature type="domain" description="ACT" evidence="13">
    <location>
        <begin position="561"/>
        <end position="630"/>
    </location>
</feature>
<dbReference type="Pfam" id="PF00389">
    <property type="entry name" value="2-Hacid_dh"/>
    <property type="match status" value="1"/>
</dbReference>
<dbReference type="OrthoDB" id="1522997at2"/>
<dbReference type="PANTHER" id="PTHR43761:SF1">
    <property type="entry name" value="D-ISOMER SPECIFIC 2-HYDROXYACID DEHYDROGENASE CATALYTIC DOMAIN-CONTAINING PROTEIN-RELATED"/>
    <property type="match status" value="1"/>
</dbReference>
<dbReference type="Gene3D" id="3.40.50.720">
    <property type="entry name" value="NAD(P)-binding Rossmann-like Domain"/>
    <property type="match status" value="2"/>
</dbReference>
<dbReference type="UniPathway" id="UPA00135">
    <property type="reaction ID" value="UER00196"/>
</dbReference>
<dbReference type="STRING" id="915059.NH26_06355"/>
<dbReference type="Proteomes" id="UP000179797">
    <property type="component" value="Unassembled WGS sequence"/>
</dbReference>